<dbReference type="Pfam" id="PF00583">
    <property type="entry name" value="Acetyltransf_1"/>
    <property type="match status" value="1"/>
</dbReference>
<dbReference type="GO" id="GO:0016747">
    <property type="term" value="F:acyltransferase activity, transferring groups other than amino-acyl groups"/>
    <property type="evidence" value="ECO:0007669"/>
    <property type="project" value="InterPro"/>
</dbReference>
<dbReference type="EMBL" id="BKZW01000002">
    <property type="protein sequence ID" value="GER90132.1"/>
    <property type="molecule type" value="Genomic_DNA"/>
</dbReference>
<keyword evidence="3" id="KW-1185">Reference proteome</keyword>
<evidence type="ECO:0000259" key="1">
    <source>
        <dbReference type="Pfam" id="PF00583"/>
    </source>
</evidence>
<sequence length="244" mass="27404">MGYTVVTLAERPELEADLPRLHSANWPEFVMEDAIALQYWGSLFSTFPEFQYFLCDEEDEVCAAGHAIPLAWDGTTTGLLAGWDEALEYGVLHREQAPNALCGLSIVVDPEIKSQGLSTRMVQAMKDIALQHALHTLIIPLRPAQKHQYPLIPMEDYIQWTRADGAPFDGWLRTHLRQGARILSVVPRSMVTRGSVSQWETWTGQTFPGSGLYVVEGALSPIAIDRVQDQGLYEEPNVWISYTF</sequence>
<name>A0A5J4KSM2_9CHLR</name>
<dbReference type="RefSeq" id="WP_151757912.1">
    <property type="nucleotide sequence ID" value="NZ_BKZW01000002.1"/>
</dbReference>
<proteinExistence type="predicted"/>
<dbReference type="AlphaFoldDB" id="A0A5J4KSM2"/>
<feature type="domain" description="N-acetyltransferase" evidence="1">
    <location>
        <begin position="40"/>
        <end position="139"/>
    </location>
</feature>
<reference evidence="2 3" key="1">
    <citation type="submission" date="2019-10" db="EMBL/GenBank/DDBJ databases">
        <title>Dictyobacter vulcani sp. nov., within the class Ktedonobacteria, isolated from soil of volcanic Mt. Zao.</title>
        <authorList>
            <person name="Zheng Y."/>
            <person name="Wang C.M."/>
            <person name="Sakai Y."/>
            <person name="Abe K."/>
            <person name="Yokota A."/>
            <person name="Yabe S."/>
        </authorList>
    </citation>
    <scope>NUCLEOTIDE SEQUENCE [LARGE SCALE GENOMIC DNA]</scope>
    <source>
        <strain evidence="2 3">W12</strain>
    </source>
</reference>
<protein>
    <recommendedName>
        <fullName evidence="1">N-acetyltransferase domain-containing protein</fullName>
    </recommendedName>
</protein>
<evidence type="ECO:0000313" key="2">
    <source>
        <dbReference type="EMBL" id="GER90132.1"/>
    </source>
</evidence>
<dbReference type="InterPro" id="IPR016181">
    <property type="entry name" value="Acyl_CoA_acyltransferase"/>
</dbReference>
<evidence type="ECO:0000313" key="3">
    <source>
        <dbReference type="Proteomes" id="UP000326912"/>
    </source>
</evidence>
<gene>
    <name evidence="2" type="ORF">KDW_42940</name>
</gene>
<dbReference type="InterPro" id="IPR000182">
    <property type="entry name" value="GNAT_dom"/>
</dbReference>
<dbReference type="SUPFAM" id="SSF55729">
    <property type="entry name" value="Acyl-CoA N-acyltransferases (Nat)"/>
    <property type="match status" value="1"/>
</dbReference>
<comment type="caution">
    <text evidence="2">The sequence shown here is derived from an EMBL/GenBank/DDBJ whole genome shotgun (WGS) entry which is preliminary data.</text>
</comment>
<accession>A0A5J4KSM2</accession>
<dbReference type="Gene3D" id="3.40.630.30">
    <property type="match status" value="1"/>
</dbReference>
<dbReference type="Proteomes" id="UP000326912">
    <property type="component" value="Unassembled WGS sequence"/>
</dbReference>
<organism evidence="2 3">
    <name type="scientific">Dictyobacter vulcani</name>
    <dbReference type="NCBI Taxonomy" id="2607529"/>
    <lineage>
        <taxon>Bacteria</taxon>
        <taxon>Bacillati</taxon>
        <taxon>Chloroflexota</taxon>
        <taxon>Ktedonobacteria</taxon>
        <taxon>Ktedonobacterales</taxon>
        <taxon>Dictyobacteraceae</taxon>
        <taxon>Dictyobacter</taxon>
    </lineage>
</organism>